<dbReference type="EMBL" id="FUYQ01000001">
    <property type="protein sequence ID" value="SKB25264.1"/>
    <property type="molecule type" value="Genomic_DNA"/>
</dbReference>
<proteinExistence type="predicted"/>
<dbReference type="Gene3D" id="3.30.70.1260">
    <property type="entry name" value="bacterial protein sp0830 like"/>
    <property type="match status" value="1"/>
</dbReference>
<name>A0A1T4ZR37_9BACT</name>
<dbReference type="SUPFAM" id="SSF160379">
    <property type="entry name" value="SP0830-like"/>
    <property type="match status" value="1"/>
</dbReference>
<accession>A0A1T4ZR37</accession>
<dbReference type="Pfam" id="PF08002">
    <property type="entry name" value="DUF1697"/>
    <property type="match status" value="1"/>
</dbReference>
<organism evidence="1 2">
    <name type="scientific">Parabacteroides chartae</name>
    <dbReference type="NCBI Taxonomy" id="1037355"/>
    <lineage>
        <taxon>Bacteria</taxon>
        <taxon>Pseudomonadati</taxon>
        <taxon>Bacteroidota</taxon>
        <taxon>Bacteroidia</taxon>
        <taxon>Bacteroidales</taxon>
        <taxon>Tannerellaceae</taxon>
        <taxon>Parabacteroides</taxon>
    </lineage>
</organism>
<keyword evidence="2" id="KW-1185">Reference proteome</keyword>
<reference evidence="2" key="1">
    <citation type="submission" date="2017-02" db="EMBL/GenBank/DDBJ databases">
        <authorList>
            <person name="Varghese N."/>
            <person name="Submissions S."/>
        </authorList>
    </citation>
    <scope>NUCLEOTIDE SEQUENCE [LARGE SCALE GENOMIC DNA]</scope>
    <source>
        <strain evidence="2">DSM 24967</strain>
    </source>
</reference>
<protein>
    <submittedName>
        <fullName evidence="1">Uncharacterized conserved protein, DUF1697 family</fullName>
    </submittedName>
</protein>
<dbReference type="InterPro" id="IPR012545">
    <property type="entry name" value="DUF1697"/>
</dbReference>
<dbReference type="PIRSF" id="PIRSF008502">
    <property type="entry name" value="UCP008502"/>
    <property type="match status" value="1"/>
</dbReference>
<dbReference type="AlphaFoldDB" id="A0A1T4ZR37"/>
<sequence>MKPTVYVLLLRGINVGGNQIIRMADLKEVLSRTGLMEDVETYIQSGNVLFTTTQSDRKLLSDGIAQALKENFGYQSGVFLFTSQEVDSIISSAPQGFGSSPDLYRYDVIYLDGLLDADDIEKLIPIRQGVDQLNSGNKAIYFSRLISEAGKSYLSKIVSLPFYKSVTVRNWNTTVKLQVLAKGKIAHD</sequence>
<gene>
    <name evidence="1" type="ORF">SAMN05660349_00004</name>
</gene>
<dbReference type="RefSeq" id="WP_079681802.1">
    <property type="nucleotide sequence ID" value="NZ_FUYQ01000001.1"/>
</dbReference>
<evidence type="ECO:0000313" key="2">
    <source>
        <dbReference type="Proteomes" id="UP000190852"/>
    </source>
</evidence>
<dbReference type="Gene3D" id="3.30.70.1280">
    <property type="entry name" value="SP0830-like domains"/>
    <property type="match status" value="1"/>
</dbReference>
<dbReference type="PANTHER" id="PTHR36439">
    <property type="entry name" value="BLL4334 PROTEIN"/>
    <property type="match status" value="1"/>
</dbReference>
<dbReference type="PANTHER" id="PTHR36439:SF1">
    <property type="entry name" value="DUF1697 DOMAIN-CONTAINING PROTEIN"/>
    <property type="match status" value="1"/>
</dbReference>
<evidence type="ECO:0000313" key="1">
    <source>
        <dbReference type="EMBL" id="SKB25264.1"/>
    </source>
</evidence>
<dbReference type="Proteomes" id="UP000190852">
    <property type="component" value="Unassembled WGS sequence"/>
</dbReference>